<dbReference type="EMBL" id="BOQE01000001">
    <property type="protein sequence ID" value="GIM47365.1"/>
    <property type="molecule type" value="Genomic_DNA"/>
</dbReference>
<feature type="domain" description="Oxidoreductase molybdopterin-binding" evidence="1">
    <location>
        <begin position="23"/>
        <end position="169"/>
    </location>
</feature>
<dbReference type="Gene3D" id="3.90.420.10">
    <property type="entry name" value="Oxidoreductase, molybdopterin-binding domain"/>
    <property type="match status" value="1"/>
</dbReference>
<dbReference type="PANTHER" id="PTHR43032:SF4">
    <property type="entry name" value="OXIDOREDUCTASE MOLYBDOPTERIN-BINDING DOMAIN-CONTAINING PROTEIN"/>
    <property type="match status" value="1"/>
</dbReference>
<organism evidence="2 3">
    <name type="scientific">Collibacillus ludicampi</name>
    <dbReference type="NCBI Taxonomy" id="2771369"/>
    <lineage>
        <taxon>Bacteria</taxon>
        <taxon>Bacillati</taxon>
        <taxon>Bacillota</taxon>
        <taxon>Bacilli</taxon>
        <taxon>Bacillales</taxon>
        <taxon>Alicyclobacillaceae</taxon>
        <taxon>Collibacillus</taxon>
    </lineage>
</organism>
<keyword evidence="3" id="KW-1185">Reference proteome</keyword>
<sequence length="231" mass="27607">MVHKDRIPPGQFVTDRFPVLHAGTVPNIDLSRWNFRIFGLVEEEKTLTWDEFNALPQSRVVCDIHCVTTWSRLDNTWDGVLFKDVAKLVKIQPEAKFVLVHAEEGWTTNVPLEDLMRDNVIFAHSHDGKPLTKNHGWPLRLVVPHLYFWKSAKWVRGIEFLAEDKPGFWEERGYHLYADPWMEQRYRDDPEWYDRGINDEEYYRTIKKRAREEWEQMQRGKSIEGNRVQRD</sequence>
<dbReference type="InterPro" id="IPR036374">
    <property type="entry name" value="OxRdtase_Mopterin-bd_sf"/>
</dbReference>
<dbReference type="Proteomes" id="UP001057291">
    <property type="component" value="Unassembled WGS sequence"/>
</dbReference>
<dbReference type="PANTHER" id="PTHR43032">
    <property type="entry name" value="PROTEIN-METHIONINE-SULFOXIDE REDUCTASE"/>
    <property type="match status" value="1"/>
</dbReference>
<protein>
    <submittedName>
        <fullName evidence="2">Oxidoreductase YuiH</fullName>
    </submittedName>
</protein>
<reference evidence="2" key="1">
    <citation type="journal article" date="2023" name="Int. J. Syst. Evol. Microbiol.">
        <title>Collibacillus ludicampi gen. nov., sp. nov., a new soil bacterium of the family Alicyclobacillaceae.</title>
        <authorList>
            <person name="Jojima T."/>
            <person name="Ioku Y."/>
            <person name="Fukuta Y."/>
            <person name="Shirasaka N."/>
            <person name="Matsumura Y."/>
            <person name="Mori M."/>
        </authorList>
    </citation>
    <scope>NUCLEOTIDE SEQUENCE</scope>
    <source>
        <strain evidence="2">TP075</strain>
    </source>
</reference>
<dbReference type="CDD" id="cd02109">
    <property type="entry name" value="arch_bact_SO_family_Moco"/>
    <property type="match status" value="1"/>
</dbReference>
<evidence type="ECO:0000313" key="2">
    <source>
        <dbReference type="EMBL" id="GIM47365.1"/>
    </source>
</evidence>
<evidence type="ECO:0000259" key="1">
    <source>
        <dbReference type="Pfam" id="PF00174"/>
    </source>
</evidence>
<dbReference type="InterPro" id="IPR000572">
    <property type="entry name" value="OxRdtase_Mopterin-bd_dom"/>
</dbReference>
<dbReference type="SUPFAM" id="SSF56524">
    <property type="entry name" value="Oxidoreductase molybdopterin-binding domain"/>
    <property type="match status" value="1"/>
</dbReference>
<comment type="caution">
    <text evidence="2">The sequence shown here is derived from an EMBL/GenBank/DDBJ whole genome shotgun (WGS) entry which is preliminary data.</text>
</comment>
<dbReference type="AlphaFoldDB" id="A0AAV4LHS6"/>
<accession>A0AAV4LHS6</accession>
<name>A0AAV4LHS6_9BACL</name>
<dbReference type="Pfam" id="PF00174">
    <property type="entry name" value="Oxidored_molyb"/>
    <property type="match status" value="1"/>
</dbReference>
<gene>
    <name evidence="2" type="primary">yuiH</name>
    <name evidence="2" type="ORF">DNHGIG_29140</name>
</gene>
<evidence type="ECO:0000313" key="3">
    <source>
        <dbReference type="Proteomes" id="UP001057291"/>
    </source>
</evidence>
<proteinExistence type="predicted"/>